<accession>A0AAV1AUU5</accession>
<dbReference type="AlphaFoldDB" id="A0AAV1AUU5"/>
<gene>
    <name evidence="1" type="ORF">VFH_V121000</name>
</gene>
<sequence>MVPKEEWPVHSVCDVSTFTLLPQNVSDFRSRDPPRWRPKHTPIFVNQCIYDSFYYPSVLILIASQPPMELSFPISTDFHRHRLSVSLHRFELVCSTTVKFRSTSIRSQTPLSLLTLYENQTPPLCFFKLLPKPVA</sequence>
<name>A0AAV1AUU5_VICFA</name>
<reference evidence="1 2" key="1">
    <citation type="submission" date="2023-01" db="EMBL/GenBank/DDBJ databases">
        <authorList>
            <person name="Kreplak J."/>
        </authorList>
    </citation>
    <scope>NUCLEOTIDE SEQUENCE [LARGE SCALE GENOMIC DNA]</scope>
</reference>
<proteinExistence type="predicted"/>
<protein>
    <submittedName>
        <fullName evidence="1">Uncharacterized protein</fullName>
    </submittedName>
</protein>
<keyword evidence="2" id="KW-1185">Reference proteome</keyword>
<dbReference type="Proteomes" id="UP001157006">
    <property type="component" value="Chromosome 5"/>
</dbReference>
<evidence type="ECO:0000313" key="2">
    <source>
        <dbReference type="Proteomes" id="UP001157006"/>
    </source>
</evidence>
<evidence type="ECO:0000313" key="1">
    <source>
        <dbReference type="EMBL" id="CAI8614249.1"/>
    </source>
</evidence>
<dbReference type="EMBL" id="OX451740">
    <property type="protein sequence ID" value="CAI8614249.1"/>
    <property type="molecule type" value="Genomic_DNA"/>
</dbReference>
<organism evidence="1 2">
    <name type="scientific">Vicia faba</name>
    <name type="common">Broad bean</name>
    <name type="synonym">Faba vulgaris</name>
    <dbReference type="NCBI Taxonomy" id="3906"/>
    <lineage>
        <taxon>Eukaryota</taxon>
        <taxon>Viridiplantae</taxon>
        <taxon>Streptophyta</taxon>
        <taxon>Embryophyta</taxon>
        <taxon>Tracheophyta</taxon>
        <taxon>Spermatophyta</taxon>
        <taxon>Magnoliopsida</taxon>
        <taxon>eudicotyledons</taxon>
        <taxon>Gunneridae</taxon>
        <taxon>Pentapetalae</taxon>
        <taxon>rosids</taxon>
        <taxon>fabids</taxon>
        <taxon>Fabales</taxon>
        <taxon>Fabaceae</taxon>
        <taxon>Papilionoideae</taxon>
        <taxon>50 kb inversion clade</taxon>
        <taxon>NPAAA clade</taxon>
        <taxon>Hologalegina</taxon>
        <taxon>IRL clade</taxon>
        <taxon>Fabeae</taxon>
        <taxon>Vicia</taxon>
    </lineage>
</organism>